<protein>
    <submittedName>
        <fullName evidence="3">Ig-like domain-containing protein</fullName>
    </submittedName>
</protein>
<dbReference type="PANTHER" id="PTHR23019:SF0">
    <property type="entry name" value="NUCLEAR PORE MEMBRANE GLYCOPROTEIN 210"/>
    <property type="match status" value="1"/>
</dbReference>
<proteinExistence type="predicted"/>
<dbReference type="PANTHER" id="PTHR23019">
    <property type="entry name" value="NUCLEAR PORE MEMBRANE GLYCOPROTEIN GP210-RELATED"/>
    <property type="match status" value="1"/>
</dbReference>
<accession>A0ABY9KY13</accession>
<keyword evidence="4" id="KW-1185">Reference proteome</keyword>
<feature type="chain" id="PRO_5046723403" evidence="1">
    <location>
        <begin position="26"/>
        <end position="687"/>
    </location>
</feature>
<reference evidence="3" key="1">
    <citation type="submission" date="2023-06" db="EMBL/GenBank/DDBJ databases">
        <title>A Treasure from Seagulls: Isolation and Description of Aciduricobacillus qingdaonensis gen. nov., sp. nov., a Rare Obligately Uric Acid-utilizing Member in the Family Bacillaceae.</title>
        <authorList>
            <person name="Liu W."/>
            <person name="Wang B."/>
        </authorList>
    </citation>
    <scope>NUCLEOTIDE SEQUENCE</scope>
    <source>
        <strain evidence="3">44XB</strain>
    </source>
</reference>
<dbReference type="Proteomes" id="UP001180087">
    <property type="component" value="Chromosome"/>
</dbReference>
<feature type="domain" description="BIG2" evidence="2">
    <location>
        <begin position="190"/>
        <end position="267"/>
    </location>
</feature>
<feature type="domain" description="BIG2" evidence="2">
    <location>
        <begin position="275"/>
        <end position="351"/>
    </location>
</feature>
<gene>
    <name evidence="3" type="ORF">QR721_13265</name>
</gene>
<dbReference type="EMBL" id="CP129113">
    <property type="protein sequence ID" value="WLV24592.1"/>
    <property type="molecule type" value="Genomic_DNA"/>
</dbReference>
<dbReference type="InterPro" id="IPR045197">
    <property type="entry name" value="NUP210-like"/>
</dbReference>
<evidence type="ECO:0000259" key="2">
    <source>
        <dbReference type="SMART" id="SM00635"/>
    </source>
</evidence>
<dbReference type="SUPFAM" id="SSF49373">
    <property type="entry name" value="Invasin/intimin cell-adhesion fragments"/>
    <property type="match status" value="4"/>
</dbReference>
<dbReference type="Gene3D" id="2.60.40.1080">
    <property type="match status" value="4"/>
</dbReference>
<dbReference type="RefSeq" id="WP_348027777.1">
    <property type="nucleotide sequence ID" value="NZ_CP129113.1"/>
</dbReference>
<evidence type="ECO:0000313" key="4">
    <source>
        <dbReference type="Proteomes" id="UP001180087"/>
    </source>
</evidence>
<evidence type="ECO:0000256" key="1">
    <source>
        <dbReference type="SAM" id="SignalP"/>
    </source>
</evidence>
<dbReference type="InterPro" id="IPR003343">
    <property type="entry name" value="Big_2"/>
</dbReference>
<dbReference type="InterPro" id="IPR008964">
    <property type="entry name" value="Invasin/intimin_cell_adhesion"/>
</dbReference>
<feature type="domain" description="BIG2" evidence="2">
    <location>
        <begin position="357"/>
        <end position="434"/>
    </location>
</feature>
<organism evidence="3 4">
    <name type="scientific">Aciduricibacillus chroicocephali</name>
    <dbReference type="NCBI Taxonomy" id="3054939"/>
    <lineage>
        <taxon>Bacteria</taxon>
        <taxon>Bacillati</taxon>
        <taxon>Bacillota</taxon>
        <taxon>Bacilli</taxon>
        <taxon>Bacillales</taxon>
        <taxon>Bacillaceae</taxon>
        <taxon>Aciduricibacillus</taxon>
    </lineage>
</organism>
<feature type="domain" description="BIG2" evidence="2">
    <location>
        <begin position="441"/>
        <end position="518"/>
    </location>
</feature>
<evidence type="ECO:0000313" key="3">
    <source>
        <dbReference type="EMBL" id="WLV24592.1"/>
    </source>
</evidence>
<name>A0ABY9KY13_9BACI</name>
<feature type="signal peptide" evidence="1">
    <location>
        <begin position="1"/>
        <end position="25"/>
    </location>
</feature>
<dbReference type="SMART" id="SM00635">
    <property type="entry name" value="BID_2"/>
    <property type="match status" value="4"/>
</dbReference>
<sequence length="687" mass="72568">MRKAKWAVITFIVLLAAIFVSPVQAESLDSLAEGTYTAGNEIPAGLNTFKIENGIAKIYVKRDGADLAGEAIDSSGQAAPNKFTAGLRTGDTVQVALDAGASNVKVSAGEIDSANVSQGFYEIGKDLAEGTFVLRHADGSAHITILDSNFAESDSFSIDKENGLRDYTFTEGSFLYISGGSLSIIQKELVPDRIQLSRTTLSIEKGKTAKLTATVFPATAVNRDVSWHSSNQEVATVDANGKITAIKPGKSVITVISKGESTVKESATVTVTNILPTSLKLSKTALDIAINQTVRVTPVVGPTNAGNKTVLWESSDRKIATVDAKGNIKGIAKGSAIITATTKDNPKVYKELTVKVSPKTVKVNKTSLSLMTGKTAKLSATVLPKDSTDKAVKWKSSNTKLATVDSKGKVVAKAKGKVTITASAKGAKSASVKVTVTSPIVAKTIKLNKTSATLKKGKTLTLKATIGPSNTTNKTVKWKSSNTKVATVSSKGVVTAKGAGTAKITATTSNGKSVSATITVPYIKSLTTGKWKVGRDIPAGRYRITTNDEMGNLFITTKSYDRDVNEVLTDGEQDFGVSVVTTDIKNGDIIEILDLESVQFQKVAHKKSNTLHSGYWTVGKDISPGRYRVSTTDDSGNLFVSRGDYLIINEILGNNSDGFGVSSITTTLKTGDKIAIAGMDTVRFTKK</sequence>
<dbReference type="Pfam" id="PF02368">
    <property type="entry name" value="Big_2"/>
    <property type="match status" value="4"/>
</dbReference>
<keyword evidence="1" id="KW-0732">Signal</keyword>